<dbReference type="Gene3D" id="3.30.160.60">
    <property type="entry name" value="Classic Zinc Finger"/>
    <property type="match status" value="1"/>
</dbReference>
<accession>A0A9Q1BU13</accession>
<dbReference type="SUPFAM" id="SSF57845">
    <property type="entry name" value="B-box zinc-binding domain"/>
    <property type="match status" value="1"/>
</dbReference>
<dbReference type="PANTHER" id="PTHR25462">
    <property type="entry name" value="BONUS, ISOFORM C-RELATED"/>
    <property type="match status" value="1"/>
</dbReference>
<dbReference type="Proteomes" id="UP001152320">
    <property type="component" value="Chromosome 12"/>
</dbReference>
<proteinExistence type="predicted"/>
<dbReference type="Pfam" id="PF00097">
    <property type="entry name" value="zf-C3HC4"/>
    <property type="match status" value="1"/>
</dbReference>
<dbReference type="Gene3D" id="3.30.40.10">
    <property type="entry name" value="Zinc/RING finger domain, C3HC4 (zinc finger)"/>
    <property type="match status" value="1"/>
</dbReference>
<evidence type="ECO:0000259" key="6">
    <source>
        <dbReference type="PROSITE" id="PS50089"/>
    </source>
</evidence>
<comment type="caution">
    <text evidence="8">The sequence shown here is derived from an EMBL/GenBank/DDBJ whole genome shotgun (WGS) entry which is preliminary data.</text>
</comment>
<dbReference type="OrthoDB" id="6270329at2759"/>
<sequence length="715" mass="81369">MATSTSSEDLDENIYTCSLCLKVFKEPKILPCLHRYCRDCLSKLIHDSHKMLSCPECWEEIEIPSTKADGFPTDFYLKSLVEKLKIKESLHMEQICKCFNCPENPLAVVYCLACNDFLCKKCCDSHKKKKALKDHQLQFLSHNYPASKYFTVDQLASMMDAPRCHAHPDNTVKLYCDTCKNIPVCHECISRDHKGHRLSEVSTLANLLRDKLTEKLQILEKVDNAMYLIPHQSSEGQAPLNATYKDRIMTVKERIEDVREGLELVKAEKENVQEKILSSIEEEMEKEIKQVKEKYKKIVHDLECKTKEDFYSRRDALDKEMATLLEELNGLEKNEIEFILLKEAKKDGYVGTHTTTLEGVDSKRIDNLKVVASGLLASKNNWAAVECIPAINAAVDNLIYDINKIQGTKYDYASNVYARSIFGKDDTPKISEDAEKVVTIEGNQVGGRITGIASSGDGNIVVTGRYPTGNESYIFVIDENGKKIKGNNIVSSTNRPWRYCDYLTQFKVASVCERTEVGIYDVRDGSYRGKNITDVISSWPEDREVRCVATDNVNNHILVGGYDSRDVYVFDDQLNYRGYSLTLPKEIRWPRDMAIRGSYLLVCDRDGKKSFLTTMGVSTSKILHELHKPDGYDWRPVSVCIDKSGFIYILWQTINKSLTTKRCVVVQYSQNGREVLTTRPVDGDAQCIATLDKDEGVKLLVQTWETGRLYIYGLL</sequence>
<dbReference type="InterPro" id="IPR011042">
    <property type="entry name" value="6-blade_b-propeller_TolB-like"/>
</dbReference>
<evidence type="ECO:0000256" key="5">
    <source>
        <dbReference type="SAM" id="Coils"/>
    </source>
</evidence>
<dbReference type="CDD" id="cd19756">
    <property type="entry name" value="Bbox2"/>
    <property type="match status" value="1"/>
</dbReference>
<dbReference type="InterPro" id="IPR018957">
    <property type="entry name" value="Znf_C3HC4_RING-type"/>
</dbReference>
<evidence type="ECO:0000259" key="7">
    <source>
        <dbReference type="PROSITE" id="PS50119"/>
    </source>
</evidence>
<dbReference type="AlphaFoldDB" id="A0A9Q1BU13"/>
<dbReference type="InterPro" id="IPR001841">
    <property type="entry name" value="Znf_RING"/>
</dbReference>
<feature type="domain" description="B box-type" evidence="7">
    <location>
        <begin position="93"/>
        <end position="140"/>
    </location>
</feature>
<keyword evidence="1" id="KW-0479">Metal-binding</keyword>
<dbReference type="SMART" id="SM00336">
    <property type="entry name" value="BBOX"/>
    <property type="match status" value="2"/>
</dbReference>
<feature type="coiled-coil region" evidence="5">
    <location>
        <begin position="255"/>
        <end position="334"/>
    </location>
</feature>
<dbReference type="InterPro" id="IPR047153">
    <property type="entry name" value="TRIM45/56/19-like"/>
</dbReference>
<keyword evidence="2 4" id="KW-0863">Zinc-finger</keyword>
<dbReference type="CDD" id="cd19757">
    <property type="entry name" value="Bbox1"/>
    <property type="match status" value="1"/>
</dbReference>
<keyword evidence="9" id="KW-1185">Reference proteome</keyword>
<organism evidence="8 9">
    <name type="scientific">Holothuria leucospilota</name>
    <name type="common">Black long sea cucumber</name>
    <name type="synonym">Mertensiothuria leucospilota</name>
    <dbReference type="NCBI Taxonomy" id="206669"/>
    <lineage>
        <taxon>Eukaryota</taxon>
        <taxon>Metazoa</taxon>
        <taxon>Echinodermata</taxon>
        <taxon>Eleutherozoa</taxon>
        <taxon>Echinozoa</taxon>
        <taxon>Holothuroidea</taxon>
        <taxon>Aspidochirotacea</taxon>
        <taxon>Aspidochirotida</taxon>
        <taxon>Holothuriidae</taxon>
        <taxon>Holothuria</taxon>
    </lineage>
</organism>
<dbReference type="Pfam" id="PF00643">
    <property type="entry name" value="zf-B_box"/>
    <property type="match status" value="1"/>
</dbReference>
<evidence type="ECO:0000313" key="8">
    <source>
        <dbReference type="EMBL" id="KAJ8032634.1"/>
    </source>
</evidence>
<dbReference type="EMBL" id="JAIZAY010000012">
    <property type="protein sequence ID" value="KAJ8032634.1"/>
    <property type="molecule type" value="Genomic_DNA"/>
</dbReference>
<dbReference type="PANTHER" id="PTHR25462:SF296">
    <property type="entry name" value="MEIOTIC P26, ISOFORM F"/>
    <property type="match status" value="1"/>
</dbReference>
<dbReference type="SUPFAM" id="SSF57850">
    <property type="entry name" value="RING/U-box"/>
    <property type="match status" value="1"/>
</dbReference>
<dbReference type="Gene3D" id="4.10.830.40">
    <property type="match status" value="1"/>
</dbReference>
<evidence type="ECO:0000256" key="1">
    <source>
        <dbReference type="ARBA" id="ARBA00022723"/>
    </source>
</evidence>
<keyword evidence="5" id="KW-0175">Coiled coil</keyword>
<dbReference type="InterPro" id="IPR013083">
    <property type="entry name" value="Znf_RING/FYVE/PHD"/>
</dbReference>
<gene>
    <name evidence="8" type="ORF">HOLleu_26206</name>
</gene>
<name>A0A9Q1BU13_HOLLE</name>
<dbReference type="PROSITE" id="PS50119">
    <property type="entry name" value="ZF_BBOX"/>
    <property type="match status" value="1"/>
</dbReference>
<evidence type="ECO:0000256" key="3">
    <source>
        <dbReference type="ARBA" id="ARBA00022833"/>
    </source>
</evidence>
<protein>
    <submittedName>
        <fullName evidence="8">E3 ubiquitin-protein ligase TRIM56</fullName>
    </submittedName>
</protein>
<keyword evidence="3" id="KW-0862">Zinc</keyword>
<dbReference type="InterPro" id="IPR000315">
    <property type="entry name" value="Znf_B-box"/>
</dbReference>
<reference evidence="8" key="1">
    <citation type="submission" date="2021-10" db="EMBL/GenBank/DDBJ databases">
        <title>Tropical sea cucumber genome reveals ecological adaptation and Cuvierian tubules defense mechanism.</title>
        <authorList>
            <person name="Chen T."/>
        </authorList>
    </citation>
    <scope>NUCLEOTIDE SEQUENCE</scope>
    <source>
        <strain evidence="8">Nanhai2018</strain>
        <tissue evidence="8">Muscle</tissue>
    </source>
</reference>
<evidence type="ECO:0000313" key="9">
    <source>
        <dbReference type="Proteomes" id="UP001152320"/>
    </source>
</evidence>
<dbReference type="PROSITE" id="PS50089">
    <property type="entry name" value="ZF_RING_2"/>
    <property type="match status" value="1"/>
</dbReference>
<dbReference type="InterPro" id="IPR017907">
    <property type="entry name" value="Znf_RING_CS"/>
</dbReference>
<dbReference type="GO" id="GO:0008270">
    <property type="term" value="F:zinc ion binding"/>
    <property type="evidence" value="ECO:0007669"/>
    <property type="project" value="UniProtKB-KW"/>
</dbReference>
<evidence type="ECO:0000256" key="4">
    <source>
        <dbReference type="PROSITE-ProRule" id="PRU00024"/>
    </source>
</evidence>
<dbReference type="Gene3D" id="2.120.10.30">
    <property type="entry name" value="TolB, C-terminal domain"/>
    <property type="match status" value="1"/>
</dbReference>
<feature type="domain" description="RING-type" evidence="6">
    <location>
        <begin position="17"/>
        <end position="57"/>
    </location>
</feature>
<dbReference type="SUPFAM" id="SSF69322">
    <property type="entry name" value="Tricorn protease domain 2"/>
    <property type="match status" value="1"/>
</dbReference>
<dbReference type="PROSITE" id="PS00518">
    <property type="entry name" value="ZF_RING_1"/>
    <property type="match status" value="1"/>
</dbReference>
<dbReference type="SMART" id="SM00184">
    <property type="entry name" value="RING"/>
    <property type="match status" value="1"/>
</dbReference>
<evidence type="ECO:0000256" key="2">
    <source>
        <dbReference type="ARBA" id="ARBA00022771"/>
    </source>
</evidence>